<dbReference type="OrthoDB" id="7303820at2"/>
<proteinExistence type="predicted"/>
<comment type="caution">
    <text evidence="2">The sequence shown here is derived from an EMBL/GenBank/DDBJ whole genome shotgun (WGS) entry which is preliminary data.</text>
</comment>
<accession>A0A317E362</accession>
<dbReference type="Pfam" id="PF09361">
    <property type="entry name" value="Phasin_2"/>
    <property type="match status" value="1"/>
</dbReference>
<dbReference type="EMBL" id="QGLF01000004">
    <property type="protein sequence ID" value="PWR19823.1"/>
    <property type="molecule type" value="Genomic_DNA"/>
</dbReference>
<dbReference type="Proteomes" id="UP000246077">
    <property type="component" value="Unassembled WGS sequence"/>
</dbReference>
<name>A0A317E362_9PROT</name>
<reference evidence="3" key="1">
    <citation type="submission" date="2018-05" db="EMBL/GenBank/DDBJ databases">
        <title>Zavarzinia sp. HR-AS.</title>
        <authorList>
            <person name="Lee Y."/>
            <person name="Jeon C.O."/>
        </authorList>
    </citation>
    <scope>NUCLEOTIDE SEQUENCE [LARGE SCALE GENOMIC DNA]</scope>
    <source>
        <strain evidence="3">DSM 1231</strain>
    </source>
</reference>
<gene>
    <name evidence="2" type="ORF">DKG75_15300</name>
</gene>
<evidence type="ECO:0000313" key="3">
    <source>
        <dbReference type="Proteomes" id="UP000246077"/>
    </source>
</evidence>
<organism evidence="2 3">
    <name type="scientific">Zavarzinia compransoris</name>
    <dbReference type="NCBI Taxonomy" id="1264899"/>
    <lineage>
        <taxon>Bacteria</taxon>
        <taxon>Pseudomonadati</taxon>
        <taxon>Pseudomonadota</taxon>
        <taxon>Alphaproteobacteria</taxon>
        <taxon>Rhodospirillales</taxon>
        <taxon>Zavarziniaceae</taxon>
        <taxon>Zavarzinia</taxon>
    </lineage>
</organism>
<sequence>MVLRHGGPARTNGRPDPRSICERGINMAVKSKAAKPETTEVTDTATETIKATTEQVKGKIDQALKAFEEAGSVSKETYEAFVSSFNITVKGIEGVTAESAAYAKKSVEDFVAASKAVVGAKSLREVVDLQNDFTKAAFDAFLAYTNKVGELTVAFTQEAVEPVSRQLGTAFKKFAQPVA</sequence>
<evidence type="ECO:0000313" key="2">
    <source>
        <dbReference type="EMBL" id="PWR19823.1"/>
    </source>
</evidence>
<dbReference type="AlphaFoldDB" id="A0A317E362"/>
<dbReference type="NCBIfam" id="TIGR01841">
    <property type="entry name" value="phasin"/>
    <property type="match status" value="1"/>
</dbReference>
<keyword evidence="3" id="KW-1185">Reference proteome</keyword>
<protein>
    <recommendedName>
        <fullName evidence="1">Phasin domain-containing protein</fullName>
    </recommendedName>
</protein>
<dbReference type="InterPro" id="IPR018968">
    <property type="entry name" value="Phasin"/>
</dbReference>
<evidence type="ECO:0000259" key="1">
    <source>
        <dbReference type="Pfam" id="PF09361"/>
    </source>
</evidence>
<dbReference type="InterPro" id="IPR010127">
    <property type="entry name" value="Phasin_subfam-1"/>
</dbReference>
<feature type="domain" description="Phasin" evidence="1">
    <location>
        <begin position="71"/>
        <end position="166"/>
    </location>
</feature>